<keyword evidence="4" id="KW-1185">Reference proteome</keyword>
<dbReference type="EMBL" id="JAFJYH010000022">
    <property type="protein sequence ID" value="KAG4424348.1"/>
    <property type="molecule type" value="Genomic_DNA"/>
</dbReference>
<sequence>MGTETVPFPAKWEQGRWPELQPVRGRMSGPLPPKTRNVPGSGPFVGDSVQMDFSNGIPANITWRAPKISLFQASPPGHLRTLRATPSRANLTADEAFNQSEDGLALIARKQTSTLFAYSVDVPFKPSAEGEESGVTAFLTQQ</sequence>
<comment type="caution">
    <text evidence="3">The sequence shown here is derived from an EMBL/GenBank/DDBJ whole genome shotgun (WGS) entry which is preliminary data.</text>
</comment>
<dbReference type="InterPro" id="IPR041542">
    <property type="entry name" value="GH43_C2"/>
</dbReference>
<evidence type="ECO:0000313" key="4">
    <source>
        <dbReference type="Proteomes" id="UP000664132"/>
    </source>
</evidence>
<organism evidence="3 4">
    <name type="scientific">Cadophora malorum</name>
    <dbReference type="NCBI Taxonomy" id="108018"/>
    <lineage>
        <taxon>Eukaryota</taxon>
        <taxon>Fungi</taxon>
        <taxon>Dikarya</taxon>
        <taxon>Ascomycota</taxon>
        <taxon>Pezizomycotina</taxon>
        <taxon>Leotiomycetes</taxon>
        <taxon>Helotiales</taxon>
        <taxon>Ploettnerulaceae</taxon>
        <taxon>Cadophora</taxon>
    </lineage>
</organism>
<evidence type="ECO:0000256" key="1">
    <source>
        <dbReference type="SAM" id="MobiDB-lite"/>
    </source>
</evidence>
<dbReference type="Proteomes" id="UP000664132">
    <property type="component" value="Unassembled WGS sequence"/>
</dbReference>
<proteinExistence type="predicted"/>
<feature type="region of interest" description="Disordered" evidence="1">
    <location>
        <begin position="1"/>
        <end position="44"/>
    </location>
</feature>
<dbReference type="InterPro" id="IPR013320">
    <property type="entry name" value="ConA-like_dom_sf"/>
</dbReference>
<dbReference type="SUPFAM" id="SSF49899">
    <property type="entry name" value="Concanavalin A-like lectins/glucanases"/>
    <property type="match status" value="1"/>
</dbReference>
<dbReference type="Pfam" id="PF17851">
    <property type="entry name" value="GH43_C2"/>
    <property type="match status" value="1"/>
</dbReference>
<reference evidence="3" key="1">
    <citation type="submission" date="2021-02" db="EMBL/GenBank/DDBJ databases">
        <title>Genome sequence Cadophora malorum strain M34.</title>
        <authorList>
            <person name="Stefanovic E."/>
            <person name="Vu D."/>
            <person name="Scully C."/>
            <person name="Dijksterhuis J."/>
            <person name="Roader J."/>
            <person name="Houbraken J."/>
        </authorList>
    </citation>
    <scope>NUCLEOTIDE SEQUENCE</scope>
    <source>
        <strain evidence="3">M34</strain>
    </source>
</reference>
<evidence type="ECO:0000313" key="3">
    <source>
        <dbReference type="EMBL" id="KAG4424348.1"/>
    </source>
</evidence>
<gene>
    <name evidence="3" type="ORF">IFR04_002589</name>
</gene>
<evidence type="ECO:0000259" key="2">
    <source>
        <dbReference type="Pfam" id="PF17851"/>
    </source>
</evidence>
<feature type="domain" description="Beta-xylosidase C-terminal Concanavalin A-like" evidence="2">
    <location>
        <begin position="73"/>
        <end position="141"/>
    </location>
</feature>
<name>A0A8H7WG78_9HELO</name>
<protein>
    <recommendedName>
        <fullName evidence="2">Beta-xylosidase C-terminal Concanavalin A-like domain-containing protein</fullName>
    </recommendedName>
</protein>
<accession>A0A8H7WG78</accession>
<dbReference type="OrthoDB" id="408373at2759"/>
<dbReference type="AlphaFoldDB" id="A0A8H7WG78"/>
<dbReference type="Gene3D" id="2.60.120.200">
    <property type="match status" value="1"/>
</dbReference>